<dbReference type="OrthoDB" id="428822at2759"/>
<organism evidence="7 8">
    <name type="scientific">Physeter macrocephalus</name>
    <name type="common">Sperm whale</name>
    <name type="synonym">Physeter catodon</name>
    <dbReference type="NCBI Taxonomy" id="9755"/>
    <lineage>
        <taxon>Eukaryota</taxon>
        <taxon>Metazoa</taxon>
        <taxon>Chordata</taxon>
        <taxon>Craniata</taxon>
        <taxon>Vertebrata</taxon>
        <taxon>Euteleostomi</taxon>
        <taxon>Mammalia</taxon>
        <taxon>Eutheria</taxon>
        <taxon>Laurasiatheria</taxon>
        <taxon>Artiodactyla</taxon>
        <taxon>Whippomorpha</taxon>
        <taxon>Cetacea</taxon>
        <taxon>Odontoceti</taxon>
        <taxon>Physeteridae</taxon>
        <taxon>Physeter</taxon>
    </lineage>
</organism>
<evidence type="ECO:0000313" key="8">
    <source>
        <dbReference type="RefSeq" id="XP_028342709.1"/>
    </source>
</evidence>
<dbReference type="Pfam" id="PF19269">
    <property type="entry name" value="Anticodon_2"/>
    <property type="match status" value="1"/>
</dbReference>
<dbReference type="InterPro" id="IPR045462">
    <property type="entry name" value="aa-tRNA-synth_I_cd-bd"/>
</dbReference>
<dbReference type="GO" id="GO:0006412">
    <property type="term" value="P:translation"/>
    <property type="evidence" value="ECO:0007669"/>
    <property type="project" value="UniProtKB-KW"/>
</dbReference>
<keyword evidence="1 8" id="KW-0436">Ligase</keyword>
<dbReference type="SUPFAM" id="SSF48163">
    <property type="entry name" value="An anticodon-binding domain of class I aminoacyl-tRNA synthetases"/>
    <property type="match status" value="1"/>
</dbReference>
<keyword evidence="2" id="KW-0547">Nucleotide-binding</keyword>
<dbReference type="Proteomes" id="UP000248484">
    <property type="component" value="Unplaced"/>
</dbReference>
<evidence type="ECO:0000259" key="6">
    <source>
        <dbReference type="Pfam" id="PF19269"/>
    </source>
</evidence>
<dbReference type="GO" id="GO:0005524">
    <property type="term" value="F:ATP binding"/>
    <property type="evidence" value="ECO:0007669"/>
    <property type="project" value="UniProtKB-KW"/>
</dbReference>
<keyword evidence="4" id="KW-0648">Protein biosynthesis</keyword>
<dbReference type="RefSeq" id="XP_028342709.1">
    <property type="nucleotide sequence ID" value="XM_028486908.2"/>
</dbReference>
<accession>A0A455B2G1</accession>
<feature type="domain" description="Aminoacyl-tRNA synthetase class I anticodon-binding" evidence="6">
    <location>
        <begin position="16"/>
        <end position="77"/>
    </location>
</feature>
<dbReference type="InterPro" id="IPR008925">
    <property type="entry name" value="aa_tRNA-synth_I_cd-bd_sf"/>
</dbReference>
<protein>
    <submittedName>
        <fullName evidence="8">Probable glutamate--tRNA ligase, mitochondrial</fullName>
    </submittedName>
</protein>
<keyword evidence="7" id="KW-1185">Reference proteome</keyword>
<evidence type="ECO:0000256" key="5">
    <source>
        <dbReference type="ARBA" id="ARBA00023146"/>
    </source>
</evidence>
<dbReference type="InterPro" id="IPR020751">
    <property type="entry name" value="aa-tRNA-synth_I_codon-bd_sub2"/>
</dbReference>
<name>A0A455B2G1_PHYMC</name>
<dbReference type="InParanoid" id="A0A455B2G1"/>
<keyword evidence="5" id="KW-0030">Aminoacyl-tRNA synthetase</keyword>
<proteinExistence type="predicted"/>
<dbReference type="GeneID" id="114485458"/>
<dbReference type="KEGG" id="pcad:114485458"/>
<evidence type="ECO:0000313" key="7">
    <source>
        <dbReference type="Proteomes" id="UP000248484"/>
    </source>
</evidence>
<dbReference type="GO" id="GO:0004812">
    <property type="term" value="F:aminoacyl-tRNA ligase activity"/>
    <property type="evidence" value="ECO:0007669"/>
    <property type="project" value="UniProtKB-KW"/>
</dbReference>
<keyword evidence="3" id="KW-0067">ATP-binding</keyword>
<dbReference type="AlphaFoldDB" id="A0A455B2G1"/>
<sequence>MKITRHRLLEGPGMSLTQDMLNGELKKLSEGLEDTKHSNVMKLLRVALSGQLQGPPVAEMMLSLGPKEVRERIQKVLSS</sequence>
<evidence type="ECO:0000256" key="1">
    <source>
        <dbReference type="ARBA" id="ARBA00022598"/>
    </source>
</evidence>
<evidence type="ECO:0000256" key="2">
    <source>
        <dbReference type="ARBA" id="ARBA00022741"/>
    </source>
</evidence>
<gene>
    <name evidence="8" type="primary">LOC114485458</name>
</gene>
<reference evidence="8" key="1">
    <citation type="submission" date="2025-08" db="UniProtKB">
        <authorList>
            <consortium name="RefSeq"/>
        </authorList>
    </citation>
    <scope>IDENTIFICATION</scope>
    <source>
        <tissue evidence="8">Muscle</tissue>
    </source>
</reference>
<dbReference type="GO" id="GO:0000049">
    <property type="term" value="F:tRNA binding"/>
    <property type="evidence" value="ECO:0007669"/>
    <property type="project" value="InterPro"/>
</dbReference>
<evidence type="ECO:0000256" key="3">
    <source>
        <dbReference type="ARBA" id="ARBA00022840"/>
    </source>
</evidence>
<dbReference type="Gene3D" id="1.10.10.350">
    <property type="match status" value="1"/>
</dbReference>
<evidence type="ECO:0000256" key="4">
    <source>
        <dbReference type="ARBA" id="ARBA00022917"/>
    </source>
</evidence>